<comment type="caution">
    <text evidence="1">The sequence shown here is derived from an EMBL/GenBank/DDBJ whole genome shotgun (WGS) entry which is preliminary data.</text>
</comment>
<sequence length="588" mass="68719">MIFLIFNFLHFDLVQVHPMSFADNGEKPADLCESPIYCYGKLLDVIQMSGVFNDSKDFVDLPMKYDKAEILQRFNDLMNKTQNNASRDDLDTFVKANFEFETEMLNATLTDWTPNPKLISKISDERYKKWVNYLNEFWKTLARRMSEHVRDHPDRHSLIYVNNTFIIPGGRFKEFYYWDTYWVIEGLLQCEMYNTTRGIIENFISIVNTYGFIPNGGRVYYLMRSQPPLLISMVDKYFTETGDWDFVERNLDSLEKEFSYWMKHKSIGFSKDGKNYTLSRYVTLSLGPRPESYKEDLEYAKKLNSSERDAFYNHVKAAAESGWDFSSRWFVGKNGTWTHDFLNISAGDILPVDLNAFIERNARTLAKFFHIKNNTEKSLHYDTIAANYRDAIDALLWNEEDGTWYDFDKKNKQQRKIFYLSNLTPLYTMSYDKSRSYYYGQRSVDYLHKHKIKDYLGGMPTSLSVSEQQWDSANAWAPLQSIVVEGLRGTSYPPAEQLAQSFALNFLQTTYLAFDKYGKMFEKYDTANQGESGGGGEYKAQDGFGWTNGVILQFLNDYPMASSEYMEQKKPRDQIVAIKPRNSSEPQR</sequence>
<keyword evidence="2" id="KW-1185">Reference proteome</keyword>
<accession>A0ACC2NZ40</accession>
<proteinExistence type="predicted"/>
<organism evidence="1 2">
    <name type="scientific">Eretmocerus hayati</name>
    <dbReference type="NCBI Taxonomy" id="131215"/>
    <lineage>
        <taxon>Eukaryota</taxon>
        <taxon>Metazoa</taxon>
        <taxon>Ecdysozoa</taxon>
        <taxon>Arthropoda</taxon>
        <taxon>Hexapoda</taxon>
        <taxon>Insecta</taxon>
        <taxon>Pterygota</taxon>
        <taxon>Neoptera</taxon>
        <taxon>Endopterygota</taxon>
        <taxon>Hymenoptera</taxon>
        <taxon>Apocrita</taxon>
        <taxon>Proctotrupomorpha</taxon>
        <taxon>Chalcidoidea</taxon>
        <taxon>Aphelinidae</taxon>
        <taxon>Aphelininae</taxon>
        <taxon>Eretmocerus</taxon>
    </lineage>
</organism>
<name>A0ACC2NZ40_9HYME</name>
<dbReference type="EMBL" id="CM056742">
    <property type="protein sequence ID" value="KAJ8675851.1"/>
    <property type="molecule type" value="Genomic_DNA"/>
</dbReference>
<evidence type="ECO:0000313" key="1">
    <source>
        <dbReference type="EMBL" id="KAJ8675851.1"/>
    </source>
</evidence>
<protein>
    <submittedName>
        <fullName evidence="1">Uncharacterized protein</fullName>
    </submittedName>
</protein>
<gene>
    <name evidence="1" type="ORF">QAD02_011637</name>
</gene>
<evidence type="ECO:0000313" key="2">
    <source>
        <dbReference type="Proteomes" id="UP001239111"/>
    </source>
</evidence>
<dbReference type="Proteomes" id="UP001239111">
    <property type="component" value="Chromosome 2"/>
</dbReference>
<reference evidence="1" key="1">
    <citation type="submission" date="2023-04" db="EMBL/GenBank/DDBJ databases">
        <title>A chromosome-level genome assembly of the parasitoid wasp Eretmocerus hayati.</title>
        <authorList>
            <person name="Zhong Y."/>
            <person name="Liu S."/>
            <person name="Liu Y."/>
        </authorList>
    </citation>
    <scope>NUCLEOTIDE SEQUENCE</scope>
    <source>
        <strain evidence="1">ZJU_SS_LIU_2023</strain>
    </source>
</reference>